<dbReference type="Pfam" id="PF13561">
    <property type="entry name" value="adh_short_C2"/>
    <property type="match status" value="1"/>
</dbReference>
<comment type="similarity">
    <text evidence="1">Belongs to the short-chain dehydrogenases/reductases (SDR) family.</text>
</comment>
<dbReference type="InterPro" id="IPR020904">
    <property type="entry name" value="Sc_DH/Rdtase_CS"/>
</dbReference>
<dbReference type="GO" id="GO:0016614">
    <property type="term" value="F:oxidoreductase activity, acting on CH-OH group of donors"/>
    <property type="evidence" value="ECO:0007669"/>
    <property type="project" value="UniProtKB-ARBA"/>
</dbReference>
<dbReference type="AlphaFoldDB" id="A0A918KE18"/>
<name>A0A918KE18_9ACTN</name>
<proteinExistence type="inferred from homology"/>
<dbReference type="CDD" id="cd05233">
    <property type="entry name" value="SDR_c"/>
    <property type="match status" value="1"/>
</dbReference>
<dbReference type="Proteomes" id="UP000619244">
    <property type="component" value="Unassembled WGS sequence"/>
</dbReference>
<comment type="caution">
    <text evidence="3">The sequence shown here is derived from an EMBL/GenBank/DDBJ whole genome shotgun (WGS) entry which is preliminary data.</text>
</comment>
<keyword evidence="2" id="KW-0560">Oxidoreductase</keyword>
<reference evidence="3" key="1">
    <citation type="journal article" date="2014" name="Int. J. Syst. Evol. Microbiol.">
        <title>Complete genome sequence of Corynebacterium casei LMG S-19264T (=DSM 44701T), isolated from a smear-ripened cheese.</title>
        <authorList>
            <consortium name="US DOE Joint Genome Institute (JGI-PGF)"/>
            <person name="Walter F."/>
            <person name="Albersmeier A."/>
            <person name="Kalinowski J."/>
            <person name="Ruckert C."/>
        </authorList>
    </citation>
    <scope>NUCLEOTIDE SEQUENCE</scope>
    <source>
        <strain evidence="3">JCM 4790</strain>
    </source>
</reference>
<dbReference type="PANTHER" id="PTHR48107:SF7">
    <property type="entry name" value="RE15974P"/>
    <property type="match status" value="1"/>
</dbReference>
<dbReference type="SUPFAM" id="SSF51735">
    <property type="entry name" value="NAD(P)-binding Rossmann-fold domains"/>
    <property type="match status" value="1"/>
</dbReference>
<evidence type="ECO:0000256" key="2">
    <source>
        <dbReference type="ARBA" id="ARBA00023002"/>
    </source>
</evidence>
<sequence>MTLPHRLWTIRTVTTNSDQDRSAPGRVPSPARPLALVTGVGRTVGIGAGIARRLAASGWDIAFTRWPPYDDRMAWGREPGAAEAIGRVLAEHGAATAAIEADLADPDAPAHVFDEAEQRLGGVTALVMCHCESVDSGLLDTTVESFDRHFAVNARATWLLVREFGRRFAAAAGTGRIIALTSDHTVGNLPYGASKGALDRITLAAAHELAPLGVTANVINPGPVDTGWMTEDVREHCVRGTPLGRLGTPQDTAHLVDFLCSREGGWINGQLLMSNGGLARNAV</sequence>
<dbReference type="EMBL" id="BMVU01000003">
    <property type="protein sequence ID" value="GGX59355.1"/>
    <property type="molecule type" value="Genomic_DNA"/>
</dbReference>
<dbReference type="PRINTS" id="PR00081">
    <property type="entry name" value="GDHRDH"/>
</dbReference>
<organism evidence="3 4">
    <name type="scientific">Streptomyces minutiscleroticus</name>
    <dbReference type="NCBI Taxonomy" id="68238"/>
    <lineage>
        <taxon>Bacteria</taxon>
        <taxon>Bacillati</taxon>
        <taxon>Actinomycetota</taxon>
        <taxon>Actinomycetes</taxon>
        <taxon>Kitasatosporales</taxon>
        <taxon>Streptomycetaceae</taxon>
        <taxon>Streptomyces</taxon>
    </lineage>
</organism>
<keyword evidence="4" id="KW-1185">Reference proteome</keyword>
<dbReference type="PANTHER" id="PTHR48107">
    <property type="entry name" value="NADPH-DEPENDENT ALDEHYDE REDUCTASE-LIKE PROTEIN, CHLOROPLASTIC-RELATED"/>
    <property type="match status" value="1"/>
</dbReference>
<reference evidence="3" key="2">
    <citation type="submission" date="2020-09" db="EMBL/GenBank/DDBJ databases">
        <authorList>
            <person name="Sun Q."/>
            <person name="Ohkuma M."/>
        </authorList>
    </citation>
    <scope>NUCLEOTIDE SEQUENCE</scope>
    <source>
        <strain evidence="3">JCM 4790</strain>
    </source>
</reference>
<dbReference type="PROSITE" id="PS00061">
    <property type="entry name" value="ADH_SHORT"/>
    <property type="match status" value="1"/>
</dbReference>
<evidence type="ECO:0000313" key="4">
    <source>
        <dbReference type="Proteomes" id="UP000619244"/>
    </source>
</evidence>
<gene>
    <name evidence="3" type="ORF">GCM10010358_12200</name>
</gene>
<evidence type="ECO:0000313" key="3">
    <source>
        <dbReference type="EMBL" id="GGX59355.1"/>
    </source>
</evidence>
<dbReference type="Gene3D" id="3.40.50.720">
    <property type="entry name" value="NAD(P)-binding Rossmann-like Domain"/>
    <property type="match status" value="1"/>
</dbReference>
<dbReference type="InterPro" id="IPR036291">
    <property type="entry name" value="NAD(P)-bd_dom_sf"/>
</dbReference>
<dbReference type="InterPro" id="IPR002347">
    <property type="entry name" value="SDR_fam"/>
</dbReference>
<evidence type="ECO:0000256" key="1">
    <source>
        <dbReference type="ARBA" id="ARBA00006484"/>
    </source>
</evidence>
<accession>A0A918KE18</accession>
<protein>
    <submittedName>
        <fullName evidence="3">Short-chain dehydrogenase</fullName>
    </submittedName>
</protein>